<gene>
    <name evidence="1" type="ORF">H9928_05905</name>
</gene>
<dbReference type="SUPFAM" id="SSF53335">
    <property type="entry name" value="S-adenosyl-L-methionine-dependent methyltransferases"/>
    <property type="match status" value="1"/>
</dbReference>
<name>A0A948X160_9BACT</name>
<dbReference type="Gene3D" id="3.40.50.150">
    <property type="entry name" value="Vaccinia Virus protein VP39"/>
    <property type="match status" value="1"/>
</dbReference>
<dbReference type="EMBL" id="JAHLFJ010000055">
    <property type="protein sequence ID" value="MBU3856077.1"/>
    <property type="molecule type" value="Genomic_DNA"/>
</dbReference>
<proteinExistence type="predicted"/>
<sequence>MGDIILRGWNWCKRIRHRKGYGVHSPSDFFFITNVVYEQQPFYAYSSLHHLRRVVAFLPHYREKVDKFLFRLVNYLQPSVLFEVGTGSGISVRYMLEARNEMSVYTFAEQCQEAVKRILSAKPAVEYLEGSWQEKVKELTGKGVVPDLVHIAYTADYEKVFEELLPFAGPNTCFIIGRPYLNGEKKRWWKSVVRDPRTGVTFDLYDIGIVFFDKKRAKEHRIVNFL</sequence>
<reference evidence="1" key="1">
    <citation type="journal article" date="2021" name="PeerJ">
        <title>Extensive microbial diversity within the chicken gut microbiome revealed by metagenomics and culture.</title>
        <authorList>
            <person name="Gilroy R."/>
            <person name="Ravi A."/>
            <person name="Getino M."/>
            <person name="Pursley I."/>
            <person name="Horton D.L."/>
            <person name="Alikhan N.F."/>
            <person name="Baker D."/>
            <person name="Gharbi K."/>
            <person name="Hall N."/>
            <person name="Watson M."/>
            <person name="Adriaenssens E.M."/>
            <person name="Foster-Nyarko E."/>
            <person name="Jarju S."/>
            <person name="Secka A."/>
            <person name="Antonio M."/>
            <person name="Oren A."/>
            <person name="Chaudhuri R.R."/>
            <person name="La Ragione R."/>
            <person name="Hildebrand F."/>
            <person name="Pallen M.J."/>
        </authorList>
    </citation>
    <scope>NUCLEOTIDE SEQUENCE</scope>
    <source>
        <strain evidence="1">8470</strain>
    </source>
</reference>
<dbReference type="AlphaFoldDB" id="A0A948X160"/>
<reference evidence="1" key="2">
    <citation type="submission" date="2021-04" db="EMBL/GenBank/DDBJ databases">
        <authorList>
            <person name="Gilroy R."/>
        </authorList>
    </citation>
    <scope>NUCLEOTIDE SEQUENCE</scope>
    <source>
        <strain evidence="1">8470</strain>
    </source>
</reference>
<accession>A0A948X160</accession>
<protein>
    <recommendedName>
        <fullName evidence="3">Class I SAM-dependent methyltransferase</fullName>
    </recommendedName>
</protein>
<dbReference type="InterPro" id="IPR029063">
    <property type="entry name" value="SAM-dependent_MTases_sf"/>
</dbReference>
<comment type="caution">
    <text evidence="1">The sequence shown here is derived from an EMBL/GenBank/DDBJ whole genome shotgun (WGS) entry which is preliminary data.</text>
</comment>
<evidence type="ECO:0008006" key="3">
    <source>
        <dbReference type="Google" id="ProtNLM"/>
    </source>
</evidence>
<evidence type="ECO:0000313" key="2">
    <source>
        <dbReference type="Proteomes" id="UP000784286"/>
    </source>
</evidence>
<dbReference type="Proteomes" id="UP000784286">
    <property type="component" value="Unassembled WGS sequence"/>
</dbReference>
<organism evidence="1 2">
    <name type="scientific">Candidatus Phocaeicola excrementipullorum</name>
    <dbReference type="NCBI Taxonomy" id="2838731"/>
    <lineage>
        <taxon>Bacteria</taxon>
        <taxon>Pseudomonadati</taxon>
        <taxon>Bacteroidota</taxon>
        <taxon>Bacteroidia</taxon>
        <taxon>Bacteroidales</taxon>
        <taxon>Bacteroidaceae</taxon>
        <taxon>Phocaeicola</taxon>
    </lineage>
</organism>
<evidence type="ECO:0000313" key="1">
    <source>
        <dbReference type="EMBL" id="MBU3856077.1"/>
    </source>
</evidence>